<dbReference type="Proteomes" id="UP001331761">
    <property type="component" value="Unassembled WGS sequence"/>
</dbReference>
<dbReference type="AlphaFoldDB" id="A0AAN8FUA6"/>
<protein>
    <submittedName>
        <fullName evidence="2">Uncharacterized protein</fullName>
    </submittedName>
</protein>
<reference evidence="2 3" key="1">
    <citation type="submission" date="2019-10" db="EMBL/GenBank/DDBJ databases">
        <title>Assembly and Annotation for the nematode Trichostrongylus colubriformis.</title>
        <authorList>
            <person name="Martin J."/>
        </authorList>
    </citation>
    <scope>NUCLEOTIDE SEQUENCE [LARGE SCALE GENOMIC DNA]</scope>
    <source>
        <strain evidence="2">G859</strain>
        <tissue evidence="2">Whole worm</tissue>
    </source>
</reference>
<evidence type="ECO:0000313" key="2">
    <source>
        <dbReference type="EMBL" id="KAK5977020.1"/>
    </source>
</evidence>
<keyword evidence="1" id="KW-1133">Transmembrane helix</keyword>
<proteinExistence type="predicted"/>
<sequence length="82" mass="9936">FFKPNKLGIRTLVSADQWREQRNGIDELVETLHTITVEILRKKTRDDFKLHWIRFFDTMDLIFLILFQSINFILSVCYFAIR</sequence>
<keyword evidence="3" id="KW-1185">Reference proteome</keyword>
<evidence type="ECO:0000313" key="3">
    <source>
        <dbReference type="Proteomes" id="UP001331761"/>
    </source>
</evidence>
<dbReference type="GO" id="GO:0006811">
    <property type="term" value="P:monoatomic ion transport"/>
    <property type="evidence" value="ECO:0007669"/>
    <property type="project" value="InterPro"/>
</dbReference>
<feature type="transmembrane region" description="Helical" evidence="1">
    <location>
        <begin position="61"/>
        <end position="81"/>
    </location>
</feature>
<dbReference type="EMBL" id="WIXE01011127">
    <property type="protein sequence ID" value="KAK5977020.1"/>
    <property type="molecule type" value="Genomic_DNA"/>
</dbReference>
<evidence type="ECO:0000256" key="1">
    <source>
        <dbReference type="SAM" id="Phobius"/>
    </source>
</evidence>
<accession>A0AAN8FUA6</accession>
<keyword evidence="1" id="KW-0472">Membrane</keyword>
<dbReference type="SUPFAM" id="SSF90112">
    <property type="entry name" value="Neurotransmitter-gated ion-channel transmembrane pore"/>
    <property type="match status" value="1"/>
</dbReference>
<organism evidence="2 3">
    <name type="scientific">Trichostrongylus colubriformis</name>
    <name type="common">Black scour worm</name>
    <dbReference type="NCBI Taxonomy" id="6319"/>
    <lineage>
        <taxon>Eukaryota</taxon>
        <taxon>Metazoa</taxon>
        <taxon>Ecdysozoa</taxon>
        <taxon>Nematoda</taxon>
        <taxon>Chromadorea</taxon>
        <taxon>Rhabditida</taxon>
        <taxon>Rhabditina</taxon>
        <taxon>Rhabditomorpha</taxon>
        <taxon>Strongyloidea</taxon>
        <taxon>Trichostrongylidae</taxon>
        <taxon>Trichostrongylus</taxon>
    </lineage>
</organism>
<dbReference type="InterPro" id="IPR036719">
    <property type="entry name" value="Neuro-gated_channel_TM_sf"/>
</dbReference>
<name>A0AAN8FUA6_TRICO</name>
<dbReference type="GO" id="GO:0016020">
    <property type="term" value="C:membrane"/>
    <property type="evidence" value="ECO:0007669"/>
    <property type="project" value="InterPro"/>
</dbReference>
<comment type="caution">
    <text evidence="2">The sequence shown here is derived from an EMBL/GenBank/DDBJ whole genome shotgun (WGS) entry which is preliminary data.</text>
</comment>
<keyword evidence="1" id="KW-0812">Transmembrane</keyword>
<feature type="non-terminal residue" evidence="2">
    <location>
        <position position="1"/>
    </location>
</feature>
<gene>
    <name evidence="2" type="ORF">GCK32_013751</name>
</gene>